<dbReference type="AlphaFoldDB" id="A0A4C1VGS5"/>
<dbReference type="Proteomes" id="UP000299102">
    <property type="component" value="Unassembled WGS sequence"/>
</dbReference>
<evidence type="ECO:0000313" key="2">
    <source>
        <dbReference type="Proteomes" id="UP000299102"/>
    </source>
</evidence>
<name>A0A4C1VGS5_EUMVA</name>
<evidence type="ECO:0000313" key="1">
    <source>
        <dbReference type="EMBL" id="GBP37769.1"/>
    </source>
</evidence>
<dbReference type="EMBL" id="BGZK01000338">
    <property type="protein sequence ID" value="GBP37769.1"/>
    <property type="molecule type" value="Genomic_DNA"/>
</dbReference>
<organism evidence="1 2">
    <name type="scientific">Eumeta variegata</name>
    <name type="common">Bagworm moth</name>
    <name type="synonym">Eumeta japonica</name>
    <dbReference type="NCBI Taxonomy" id="151549"/>
    <lineage>
        <taxon>Eukaryota</taxon>
        <taxon>Metazoa</taxon>
        <taxon>Ecdysozoa</taxon>
        <taxon>Arthropoda</taxon>
        <taxon>Hexapoda</taxon>
        <taxon>Insecta</taxon>
        <taxon>Pterygota</taxon>
        <taxon>Neoptera</taxon>
        <taxon>Endopterygota</taxon>
        <taxon>Lepidoptera</taxon>
        <taxon>Glossata</taxon>
        <taxon>Ditrysia</taxon>
        <taxon>Tineoidea</taxon>
        <taxon>Psychidae</taxon>
        <taxon>Oiketicinae</taxon>
        <taxon>Eumeta</taxon>
    </lineage>
</organism>
<sequence>MRREEWATGTLISRTKRKSESCYCTSVFCESVAFQRSSTAPDLHRQLEQLELSYKAKILTKIDVSPHNTLTVLHSFFFPAAPAIPPAPYRRRQKHRLSIKTISRGRHRSGAGAGIRSYCFGISIAAITTSLSARRRGRAVAAKGARAPFYNTIRMRP</sequence>
<proteinExistence type="predicted"/>
<comment type="caution">
    <text evidence="1">The sequence shown here is derived from an EMBL/GenBank/DDBJ whole genome shotgun (WGS) entry which is preliminary data.</text>
</comment>
<protein>
    <submittedName>
        <fullName evidence="1">Uncharacterized protein</fullName>
    </submittedName>
</protein>
<keyword evidence="2" id="KW-1185">Reference proteome</keyword>
<accession>A0A4C1VGS5</accession>
<reference evidence="1 2" key="1">
    <citation type="journal article" date="2019" name="Commun. Biol.">
        <title>The bagworm genome reveals a unique fibroin gene that provides high tensile strength.</title>
        <authorList>
            <person name="Kono N."/>
            <person name="Nakamura H."/>
            <person name="Ohtoshi R."/>
            <person name="Tomita M."/>
            <person name="Numata K."/>
            <person name="Arakawa K."/>
        </authorList>
    </citation>
    <scope>NUCLEOTIDE SEQUENCE [LARGE SCALE GENOMIC DNA]</scope>
</reference>
<gene>
    <name evidence="1" type="ORF">EVAR_29971_1</name>
</gene>